<dbReference type="InterPro" id="IPR009081">
    <property type="entry name" value="PP-bd_ACP"/>
</dbReference>
<evidence type="ECO:0000256" key="1">
    <source>
        <dbReference type="ARBA" id="ARBA00022450"/>
    </source>
</evidence>
<dbReference type="Proteomes" id="UP001595824">
    <property type="component" value="Unassembled WGS sequence"/>
</dbReference>
<protein>
    <submittedName>
        <fullName evidence="4">Phosphopantetheine-binding protein</fullName>
    </submittedName>
</protein>
<dbReference type="InterPro" id="IPR020806">
    <property type="entry name" value="PKS_PP-bd"/>
</dbReference>
<evidence type="ECO:0000313" key="5">
    <source>
        <dbReference type="Proteomes" id="UP001595824"/>
    </source>
</evidence>
<dbReference type="RefSeq" id="WP_381741741.1">
    <property type="nucleotide sequence ID" value="NZ_JBHSDP010000024.1"/>
</dbReference>
<dbReference type="SUPFAM" id="SSF47336">
    <property type="entry name" value="ACP-like"/>
    <property type="match status" value="2"/>
</dbReference>
<keyword evidence="1" id="KW-0596">Phosphopantetheine</keyword>
<name>A0ABV8TJD1_9ACTN</name>
<dbReference type="Gene3D" id="1.10.1200.10">
    <property type="entry name" value="ACP-like"/>
    <property type="match status" value="2"/>
</dbReference>
<dbReference type="PANTHER" id="PTHR43775:SF37">
    <property type="entry name" value="SI:DKEY-61P9.11"/>
    <property type="match status" value="1"/>
</dbReference>
<evidence type="ECO:0000256" key="2">
    <source>
        <dbReference type="ARBA" id="ARBA00022553"/>
    </source>
</evidence>
<sequence length="236" mass="24636">MTSEPRTPPQPVPAAAGTDVLAGLTDVLAELLEIEPDRIDPRQPFHVLGFDSILTAEFVAAVNARFGIRLAAAVLYDHPTPAALADRIEADATGPGARADTGEQDGPAAAAVLAELRAHLARILHCDPHEIDAREAFPLLGLDSILGAQFVAAVNSAYGLRERPVTLYDHPDLTAMAEHIAVVRAPAPGAAARAATAPPGPRAALTPDEVNALLDAVRDDMLSVDEAVTLLSSRPV</sequence>
<reference evidence="5" key="1">
    <citation type="journal article" date="2019" name="Int. J. Syst. Evol. Microbiol.">
        <title>The Global Catalogue of Microorganisms (GCM) 10K type strain sequencing project: providing services to taxonomists for standard genome sequencing and annotation.</title>
        <authorList>
            <consortium name="The Broad Institute Genomics Platform"/>
            <consortium name="The Broad Institute Genome Sequencing Center for Infectious Disease"/>
            <person name="Wu L."/>
            <person name="Ma J."/>
        </authorList>
    </citation>
    <scope>NUCLEOTIDE SEQUENCE [LARGE SCALE GENOMIC DNA]</scope>
    <source>
        <strain evidence="5">PCU 347</strain>
    </source>
</reference>
<dbReference type="SMART" id="SM00823">
    <property type="entry name" value="PKS_PP"/>
    <property type="match status" value="2"/>
</dbReference>
<feature type="domain" description="Carrier" evidence="3">
    <location>
        <begin position="107"/>
        <end position="184"/>
    </location>
</feature>
<evidence type="ECO:0000259" key="3">
    <source>
        <dbReference type="PROSITE" id="PS50075"/>
    </source>
</evidence>
<organism evidence="4 5">
    <name type="scientific">Streptomyces andamanensis</name>
    <dbReference type="NCBI Taxonomy" id="1565035"/>
    <lineage>
        <taxon>Bacteria</taxon>
        <taxon>Bacillati</taxon>
        <taxon>Actinomycetota</taxon>
        <taxon>Actinomycetes</taxon>
        <taxon>Kitasatosporales</taxon>
        <taxon>Streptomycetaceae</taxon>
        <taxon>Streptomyces</taxon>
    </lineage>
</organism>
<keyword evidence="5" id="KW-1185">Reference proteome</keyword>
<feature type="domain" description="Carrier" evidence="3">
    <location>
        <begin position="18"/>
        <end position="92"/>
    </location>
</feature>
<dbReference type="PANTHER" id="PTHR43775">
    <property type="entry name" value="FATTY ACID SYNTHASE"/>
    <property type="match status" value="1"/>
</dbReference>
<keyword evidence="2" id="KW-0597">Phosphoprotein</keyword>
<dbReference type="EMBL" id="JBHSDP010000024">
    <property type="protein sequence ID" value="MFC4330726.1"/>
    <property type="molecule type" value="Genomic_DNA"/>
</dbReference>
<dbReference type="SMART" id="SM01294">
    <property type="entry name" value="PKS_PP_betabranch"/>
    <property type="match status" value="2"/>
</dbReference>
<dbReference type="Pfam" id="PF00550">
    <property type="entry name" value="PP-binding"/>
    <property type="match status" value="2"/>
</dbReference>
<dbReference type="PROSITE" id="PS50075">
    <property type="entry name" value="CARRIER"/>
    <property type="match status" value="2"/>
</dbReference>
<gene>
    <name evidence="4" type="ORF">ACFPC0_23665</name>
</gene>
<comment type="caution">
    <text evidence="4">The sequence shown here is derived from an EMBL/GenBank/DDBJ whole genome shotgun (WGS) entry which is preliminary data.</text>
</comment>
<proteinExistence type="predicted"/>
<dbReference type="InterPro" id="IPR050091">
    <property type="entry name" value="PKS_NRPS_Biosynth_Enz"/>
</dbReference>
<accession>A0ABV8TJD1</accession>
<dbReference type="InterPro" id="IPR036736">
    <property type="entry name" value="ACP-like_sf"/>
</dbReference>
<evidence type="ECO:0000313" key="4">
    <source>
        <dbReference type="EMBL" id="MFC4330726.1"/>
    </source>
</evidence>